<proteinExistence type="predicted"/>
<dbReference type="Proteomes" id="UP001529491">
    <property type="component" value="Chromosome"/>
</dbReference>
<dbReference type="InterPro" id="IPR033900">
    <property type="entry name" value="Gram_neg_porin_domain"/>
</dbReference>
<evidence type="ECO:0000313" key="4">
    <source>
        <dbReference type="Proteomes" id="UP001529491"/>
    </source>
</evidence>
<dbReference type="Gene3D" id="2.40.160.10">
    <property type="entry name" value="Porin"/>
    <property type="match status" value="1"/>
</dbReference>
<dbReference type="InterPro" id="IPR023614">
    <property type="entry name" value="Porin_dom_sf"/>
</dbReference>
<keyword evidence="1" id="KW-0732">Signal</keyword>
<accession>A0ABZ0JXW3</accession>
<reference evidence="3 4" key="1">
    <citation type="submission" date="2023-10" db="EMBL/GenBank/DDBJ databases">
        <title>Complete genome sequence of Shewanella sp. DAU334.</title>
        <authorList>
            <person name="Lee Y.-S."/>
            <person name="Jeong H.-R."/>
            <person name="Hwang E.-J."/>
            <person name="Choi Y.-L."/>
            <person name="Kim G.-D."/>
        </authorList>
    </citation>
    <scope>NUCLEOTIDE SEQUENCE [LARGE SCALE GENOMIC DNA]</scope>
    <source>
        <strain evidence="3 4">DAU334</strain>
    </source>
</reference>
<protein>
    <submittedName>
        <fullName evidence="3">Porin</fullName>
    </submittedName>
</protein>
<evidence type="ECO:0000313" key="3">
    <source>
        <dbReference type="EMBL" id="WOT05061.1"/>
    </source>
</evidence>
<organism evidence="3 4">
    <name type="scientific">Shewanella youngdeokensis</name>
    <dbReference type="NCBI Taxonomy" id="2999068"/>
    <lineage>
        <taxon>Bacteria</taxon>
        <taxon>Pseudomonadati</taxon>
        <taxon>Pseudomonadota</taxon>
        <taxon>Gammaproteobacteria</taxon>
        <taxon>Alteromonadales</taxon>
        <taxon>Shewanellaceae</taxon>
        <taxon>Shewanella</taxon>
    </lineage>
</organism>
<name>A0ABZ0JXW3_9GAMM</name>
<feature type="domain" description="Porin" evidence="2">
    <location>
        <begin position="14"/>
        <end position="314"/>
    </location>
</feature>
<evidence type="ECO:0000259" key="2">
    <source>
        <dbReference type="Pfam" id="PF13609"/>
    </source>
</evidence>
<sequence length="346" mass="39223">MLLSHKYTLVLLSLGVVANAQAAIELTDNVFLSGFGTTSISKTDNTTPLFINREITDETCYDCDTLFGLQLDANIFDGLKASAQVVKRTQDDWSDPELEWAYLSYEFNDFEVRAGRLRLPVFMISEFYFVGQAYVWARPPVEVYDAILGTTSYDGVSFAWNYELSDELLLTVSPYYGFERTTKVALGSTIFHFESDYTTGIYLDLTGFNYRIHAGFLQSKYILLPATKPDKLSVYTVGAEYSMDAWQFMAEVEYDDLQTNWYASVAYAFDGFTPYIVYGESHDLRESKGVTVGARYDVTPAISVNAEYQTLTSEDPFNRAQFVAPPIYFGEKEDVDLFSITINFVF</sequence>
<keyword evidence="4" id="KW-1185">Reference proteome</keyword>
<evidence type="ECO:0000256" key="1">
    <source>
        <dbReference type="SAM" id="SignalP"/>
    </source>
</evidence>
<dbReference type="SUPFAM" id="SSF56935">
    <property type="entry name" value="Porins"/>
    <property type="match status" value="1"/>
</dbReference>
<feature type="chain" id="PRO_5047077896" evidence="1">
    <location>
        <begin position="23"/>
        <end position="346"/>
    </location>
</feature>
<gene>
    <name evidence="3" type="ORF">RGE70_17465</name>
</gene>
<dbReference type="EMBL" id="CP136522">
    <property type="protein sequence ID" value="WOT05061.1"/>
    <property type="molecule type" value="Genomic_DNA"/>
</dbReference>
<dbReference type="RefSeq" id="WP_310472698.1">
    <property type="nucleotide sequence ID" value="NZ_CP136522.1"/>
</dbReference>
<feature type="signal peptide" evidence="1">
    <location>
        <begin position="1"/>
        <end position="22"/>
    </location>
</feature>
<dbReference type="Pfam" id="PF13609">
    <property type="entry name" value="Porin_4"/>
    <property type="match status" value="1"/>
</dbReference>